<dbReference type="EMBL" id="KQ978451">
    <property type="protein sequence ID" value="KYM93930.1"/>
    <property type="molecule type" value="Genomic_DNA"/>
</dbReference>
<name>A0A151I770_9HYME</name>
<protein>
    <recommendedName>
        <fullName evidence="3">Protein MIS12 homolog</fullName>
    </recommendedName>
</protein>
<sequence>MESDAASESRKRKREEYEMQLFSFHSRNVYATIENIVMERIQSRSRKLCETLEKRYNSDSDNSAILKANEEKLVKAYRTASVPHLQNIENIVRKLVSVPDNVLANEDQLQETQYTEAEFESIRGKLEEFQQRARRATVLNASLKEELQLIEQFLICADDIDRLSHVIESDIPCPDLSDKIHELVDYYKQFSTSLSNGTHISQKSLYNMDEDIKYTDDMDKDMDTV</sequence>
<evidence type="ECO:0008006" key="3">
    <source>
        <dbReference type="Google" id="ProtNLM"/>
    </source>
</evidence>
<evidence type="ECO:0000313" key="1">
    <source>
        <dbReference type="EMBL" id="KYM93930.1"/>
    </source>
</evidence>
<gene>
    <name evidence="1" type="ORF">ALC62_15465</name>
</gene>
<dbReference type="Proteomes" id="UP000078542">
    <property type="component" value="Unassembled WGS sequence"/>
</dbReference>
<dbReference type="KEGG" id="ccoa:108781759"/>
<dbReference type="AlphaFoldDB" id="A0A151I770"/>
<accession>A0A151I770</accession>
<organism evidence="1 2">
    <name type="scientific">Cyphomyrmex costatus</name>
    <dbReference type="NCBI Taxonomy" id="456900"/>
    <lineage>
        <taxon>Eukaryota</taxon>
        <taxon>Metazoa</taxon>
        <taxon>Ecdysozoa</taxon>
        <taxon>Arthropoda</taxon>
        <taxon>Hexapoda</taxon>
        <taxon>Insecta</taxon>
        <taxon>Pterygota</taxon>
        <taxon>Neoptera</taxon>
        <taxon>Endopterygota</taxon>
        <taxon>Hymenoptera</taxon>
        <taxon>Apocrita</taxon>
        <taxon>Aculeata</taxon>
        <taxon>Formicoidea</taxon>
        <taxon>Formicidae</taxon>
        <taxon>Myrmicinae</taxon>
        <taxon>Cyphomyrmex</taxon>
    </lineage>
</organism>
<evidence type="ECO:0000313" key="2">
    <source>
        <dbReference type="Proteomes" id="UP000078542"/>
    </source>
</evidence>
<reference evidence="1 2" key="1">
    <citation type="submission" date="2016-03" db="EMBL/GenBank/DDBJ databases">
        <title>Cyphomyrmex costatus WGS genome.</title>
        <authorList>
            <person name="Nygaard S."/>
            <person name="Hu H."/>
            <person name="Boomsma J."/>
            <person name="Zhang G."/>
        </authorList>
    </citation>
    <scope>NUCLEOTIDE SEQUENCE [LARGE SCALE GENOMIC DNA]</scope>
    <source>
        <strain evidence="1">MS0001</strain>
        <tissue evidence="1">Whole body</tissue>
    </source>
</reference>
<keyword evidence="2" id="KW-1185">Reference proteome</keyword>
<dbReference type="OrthoDB" id="1884855at2759"/>
<proteinExistence type="predicted"/>